<evidence type="ECO:0000313" key="3">
    <source>
        <dbReference type="Proteomes" id="UP001189429"/>
    </source>
</evidence>
<sequence>AGSPGRPITRLCRGTSRRTGRIRWPWSRRRSGCPGREGAPRWRPPLRRRAGGRASRPTSTSSWTCGRS</sequence>
<feature type="region of interest" description="Disordered" evidence="1">
    <location>
        <begin position="23"/>
        <end position="68"/>
    </location>
</feature>
<gene>
    <name evidence="2" type="ORF">PCOR1329_LOCUS18571</name>
</gene>
<dbReference type="EMBL" id="CAUYUJ010005854">
    <property type="protein sequence ID" value="CAK0815167.1"/>
    <property type="molecule type" value="Genomic_DNA"/>
</dbReference>
<keyword evidence="3" id="KW-1185">Reference proteome</keyword>
<accession>A0ABN9RF33</accession>
<feature type="compositionally biased region" description="Polar residues" evidence="1">
    <location>
        <begin position="58"/>
        <end position="68"/>
    </location>
</feature>
<organism evidence="2 3">
    <name type="scientific">Prorocentrum cordatum</name>
    <dbReference type="NCBI Taxonomy" id="2364126"/>
    <lineage>
        <taxon>Eukaryota</taxon>
        <taxon>Sar</taxon>
        <taxon>Alveolata</taxon>
        <taxon>Dinophyceae</taxon>
        <taxon>Prorocentrales</taxon>
        <taxon>Prorocentraceae</taxon>
        <taxon>Prorocentrum</taxon>
    </lineage>
</organism>
<reference evidence="2" key="1">
    <citation type="submission" date="2023-10" db="EMBL/GenBank/DDBJ databases">
        <authorList>
            <person name="Chen Y."/>
            <person name="Shah S."/>
            <person name="Dougan E. K."/>
            <person name="Thang M."/>
            <person name="Chan C."/>
        </authorList>
    </citation>
    <scope>NUCLEOTIDE SEQUENCE [LARGE SCALE GENOMIC DNA]</scope>
</reference>
<evidence type="ECO:0000256" key="1">
    <source>
        <dbReference type="SAM" id="MobiDB-lite"/>
    </source>
</evidence>
<name>A0ABN9RF33_9DINO</name>
<proteinExistence type="predicted"/>
<protein>
    <submittedName>
        <fullName evidence="2">Uncharacterized protein</fullName>
    </submittedName>
</protein>
<feature type="non-terminal residue" evidence="2">
    <location>
        <position position="68"/>
    </location>
</feature>
<evidence type="ECO:0000313" key="2">
    <source>
        <dbReference type="EMBL" id="CAK0815167.1"/>
    </source>
</evidence>
<comment type="caution">
    <text evidence="2">The sequence shown here is derived from an EMBL/GenBank/DDBJ whole genome shotgun (WGS) entry which is preliminary data.</text>
</comment>
<dbReference type="Proteomes" id="UP001189429">
    <property type="component" value="Unassembled WGS sequence"/>
</dbReference>
<feature type="non-terminal residue" evidence="2">
    <location>
        <position position="1"/>
    </location>
</feature>